<dbReference type="InterPro" id="IPR025877">
    <property type="entry name" value="MobA-like_NTP_Trfase"/>
</dbReference>
<keyword evidence="4" id="KW-1185">Reference proteome</keyword>
<sequence>MIPVLLLAAGKSSRMGSRDKLLEEIDGVPLLALLAERALQCGPTYVTLPSADHPRRAILSKAVTVIPVAGEMSNSIKTGIAALPAEAKGVLLMPADMPDITANDIGKVIAAVQESDALIVRACTANGTPGHPVYFDKILFPEFENLDGDRGAFHIAKALKDKTHLVPLEGNRARLDLDTPEDWDRYRNRFS</sequence>
<dbReference type="OrthoDB" id="9779263at2"/>
<dbReference type="PANTHER" id="PTHR43777">
    <property type="entry name" value="MOLYBDENUM COFACTOR CYTIDYLYLTRANSFERASE"/>
    <property type="match status" value="1"/>
</dbReference>
<dbReference type="CDD" id="cd04182">
    <property type="entry name" value="GT_2_like_f"/>
    <property type="match status" value="1"/>
</dbReference>
<dbReference type="EMBL" id="FXYD01000001">
    <property type="protein sequence ID" value="SMX31139.1"/>
    <property type="molecule type" value="Genomic_DNA"/>
</dbReference>
<gene>
    <name evidence="3" type="primary">pucB</name>
    <name evidence="3" type="ORF">OCA8868_00210</name>
</gene>
<organism evidence="3 4">
    <name type="scientific">Octadecabacter ascidiaceicola</name>
    <dbReference type="NCBI Taxonomy" id="1655543"/>
    <lineage>
        <taxon>Bacteria</taxon>
        <taxon>Pseudomonadati</taxon>
        <taxon>Pseudomonadota</taxon>
        <taxon>Alphaproteobacteria</taxon>
        <taxon>Rhodobacterales</taxon>
        <taxon>Roseobacteraceae</taxon>
        <taxon>Octadecabacter</taxon>
    </lineage>
</organism>
<dbReference type="GO" id="GO:0016779">
    <property type="term" value="F:nucleotidyltransferase activity"/>
    <property type="evidence" value="ECO:0007669"/>
    <property type="project" value="UniProtKB-ARBA"/>
</dbReference>
<evidence type="ECO:0000256" key="1">
    <source>
        <dbReference type="ARBA" id="ARBA00022842"/>
    </source>
</evidence>
<dbReference type="AlphaFoldDB" id="A0A238JKF0"/>
<dbReference type="InterPro" id="IPR029044">
    <property type="entry name" value="Nucleotide-diphossugar_trans"/>
</dbReference>
<reference evidence="4" key="1">
    <citation type="submission" date="2017-05" db="EMBL/GenBank/DDBJ databases">
        <authorList>
            <person name="Rodrigo-Torres L."/>
            <person name="Arahal R. D."/>
            <person name="Lucena T."/>
        </authorList>
    </citation>
    <scope>NUCLEOTIDE SEQUENCE [LARGE SCALE GENOMIC DNA]</scope>
    <source>
        <strain evidence="4">CECT 8868</strain>
    </source>
</reference>
<dbReference type="SUPFAM" id="SSF53448">
    <property type="entry name" value="Nucleotide-diphospho-sugar transferases"/>
    <property type="match status" value="1"/>
</dbReference>
<proteinExistence type="predicted"/>
<dbReference type="Gene3D" id="3.90.550.10">
    <property type="entry name" value="Spore Coat Polysaccharide Biosynthesis Protein SpsA, Chain A"/>
    <property type="match status" value="1"/>
</dbReference>
<keyword evidence="1" id="KW-0460">Magnesium</keyword>
<accession>A0A238JKF0</accession>
<dbReference type="Proteomes" id="UP000203464">
    <property type="component" value="Unassembled WGS sequence"/>
</dbReference>
<dbReference type="RefSeq" id="WP_093994704.1">
    <property type="nucleotide sequence ID" value="NZ_FXYD01000001.1"/>
</dbReference>
<dbReference type="Pfam" id="PF12804">
    <property type="entry name" value="NTP_transf_3"/>
    <property type="match status" value="1"/>
</dbReference>
<evidence type="ECO:0000313" key="4">
    <source>
        <dbReference type="Proteomes" id="UP000203464"/>
    </source>
</evidence>
<dbReference type="PANTHER" id="PTHR43777:SF1">
    <property type="entry name" value="MOLYBDENUM COFACTOR CYTIDYLYLTRANSFERASE"/>
    <property type="match status" value="1"/>
</dbReference>
<name>A0A238JKF0_9RHOB</name>
<protein>
    <submittedName>
        <fullName evidence="3">Purine catabolism protein PucB</fullName>
    </submittedName>
</protein>
<evidence type="ECO:0000259" key="2">
    <source>
        <dbReference type="Pfam" id="PF12804"/>
    </source>
</evidence>
<evidence type="ECO:0000313" key="3">
    <source>
        <dbReference type="EMBL" id="SMX31139.1"/>
    </source>
</evidence>
<feature type="domain" description="MobA-like NTP transferase" evidence="2">
    <location>
        <begin position="5"/>
        <end position="159"/>
    </location>
</feature>